<gene>
    <name evidence="1" type="ORF">G3M58_47360</name>
</gene>
<evidence type="ECO:0000313" key="1">
    <source>
        <dbReference type="EMBL" id="NEE14065.1"/>
    </source>
</evidence>
<sequence length="99" mass="11097">MAEEPISERLRVRIRRDFPDPDAAKGIEGALRKLAVELEDSRQSPERLLAAAVLIADGDVDRFRSAVRLARTDWRDLLMAGGVGYADWPTVLDDELPPR</sequence>
<name>A0A6G3X8D7_9ACTN</name>
<protein>
    <submittedName>
        <fullName evidence="1">Uncharacterized protein</fullName>
    </submittedName>
</protein>
<accession>A0A6G3X8D7</accession>
<dbReference type="AlphaFoldDB" id="A0A6G3X8D7"/>
<proteinExistence type="predicted"/>
<organism evidence="1">
    <name type="scientific">Streptomyces sp. SID7499</name>
    <dbReference type="NCBI Taxonomy" id="2706086"/>
    <lineage>
        <taxon>Bacteria</taxon>
        <taxon>Bacillati</taxon>
        <taxon>Actinomycetota</taxon>
        <taxon>Actinomycetes</taxon>
        <taxon>Kitasatosporales</taxon>
        <taxon>Streptomycetaceae</taxon>
        <taxon>Streptomyces</taxon>
    </lineage>
</organism>
<reference evidence="1" key="1">
    <citation type="submission" date="2020-01" db="EMBL/GenBank/DDBJ databases">
        <title>Insect and environment-associated Actinomycetes.</title>
        <authorList>
            <person name="Currrie C."/>
            <person name="Chevrette M."/>
            <person name="Carlson C."/>
            <person name="Stubbendieck R."/>
            <person name="Wendt-Pienkowski E."/>
        </authorList>
    </citation>
    <scope>NUCLEOTIDE SEQUENCE</scope>
    <source>
        <strain evidence="1">SID7499</strain>
    </source>
</reference>
<comment type="caution">
    <text evidence="1">The sequence shown here is derived from an EMBL/GenBank/DDBJ whole genome shotgun (WGS) entry which is preliminary data.</text>
</comment>
<dbReference type="EMBL" id="JAAGMN010005031">
    <property type="protein sequence ID" value="NEE14065.1"/>
    <property type="molecule type" value="Genomic_DNA"/>
</dbReference>